<dbReference type="NCBIfam" id="TIGR03696">
    <property type="entry name" value="Rhs_assc_core"/>
    <property type="match status" value="1"/>
</dbReference>
<dbReference type="Pfam" id="PF05593">
    <property type="entry name" value="RHS_repeat"/>
    <property type="match status" value="5"/>
</dbReference>
<dbReference type="Pfam" id="PF20551">
    <property type="entry name" value="DUF6765"/>
    <property type="match status" value="1"/>
</dbReference>
<accession>A0A6L5QQV3</accession>
<dbReference type="EMBL" id="WKJM01000043">
    <property type="protein sequence ID" value="MRX11728.1"/>
    <property type="molecule type" value="Genomic_DNA"/>
</dbReference>
<keyword evidence="6" id="KW-1185">Reference proteome</keyword>
<evidence type="ECO:0000313" key="6">
    <source>
        <dbReference type="Proteomes" id="UP000481037"/>
    </source>
</evidence>
<comment type="caution">
    <text evidence="5">The sequence shown here is derived from an EMBL/GenBank/DDBJ whole genome shotgun (WGS) entry which is preliminary data.</text>
</comment>
<dbReference type="RefSeq" id="WP_154370422.1">
    <property type="nucleotide sequence ID" value="NZ_WKJN01000055.1"/>
</dbReference>
<dbReference type="InterPro" id="IPR046653">
    <property type="entry name" value="DUF6765"/>
</dbReference>
<evidence type="ECO:0000256" key="2">
    <source>
        <dbReference type="SAM" id="SignalP"/>
    </source>
</evidence>
<name>A0A6L5QQV3_9BURK</name>
<dbReference type="Gene3D" id="2.180.10.10">
    <property type="entry name" value="RHS repeat-associated core"/>
    <property type="match status" value="3"/>
</dbReference>
<evidence type="ECO:0008006" key="7">
    <source>
        <dbReference type="Google" id="ProtNLM"/>
    </source>
</evidence>
<evidence type="ECO:0000256" key="1">
    <source>
        <dbReference type="ARBA" id="ARBA00022737"/>
    </source>
</evidence>
<dbReference type="PANTHER" id="PTHR32305">
    <property type="match status" value="1"/>
</dbReference>
<dbReference type="InterPro" id="IPR045351">
    <property type="entry name" value="DUF6531"/>
</dbReference>
<evidence type="ECO:0000313" key="5">
    <source>
        <dbReference type="EMBL" id="MRX11728.1"/>
    </source>
</evidence>
<dbReference type="InterPro" id="IPR056823">
    <property type="entry name" value="TEN-like_YD-shell"/>
</dbReference>
<keyword evidence="1" id="KW-0677">Repeat</keyword>
<dbReference type="Pfam" id="PF25023">
    <property type="entry name" value="TEN_YD-shell"/>
    <property type="match status" value="1"/>
</dbReference>
<reference evidence="5 6" key="1">
    <citation type="submission" date="2019-11" db="EMBL/GenBank/DDBJ databases">
        <title>Novel species isolated from a subtropical stream in China.</title>
        <authorList>
            <person name="Lu H."/>
        </authorList>
    </citation>
    <scope>NUCLEOTIDE SEQUENCE [LARGE SCALE GENOMIC DNA]</scope>
    <source>
        <strain evidence="5 6">FT25W</strain>
    </source>
</reference>
<dbReference type="NCBIfam" id="TIGR01643">
    <property type="entry name" value="YD_repeat_2x"/>
    <property type="match status" value="6"/>
</dbReference>
<dbReference type="InterPro" id="IPR031325">
    <property type="entry name" value="RHS_repeat"/>
</dbReference>
<dbReference type="Pfam" id="PF20148">
    <property type="entry name" value="DUF6531"/>
    <property type="match status" value="1"/>
</dbReference>
<feature type="domain" description="DUF6531" evidence="3">
    <location>
        <begin position="63"/>
        <end position="140"/>
    </location>
</feature>
<dbReference type="InterPro" id="IPR006530">
    <property type="entry name" value="YD"/>
</dbReference>
<evidence type="ECO:0000259" key="3">
    <source>
        <dbReference type="Pfam" id="PF20148"/>
    </source>
</evidence>
<dbReference type="InterPro" id="IPR050708">
    <property type="entry name" value="T6SS_VgrG/RHS"/>
</dbReference>
<gene>
    <name evidence="5" type="ORF">GJ697_28255</name>
</gene>
<keyword evidence="2" id="KW-0732">Signal</keyword>
<feature type="chain" id="PRO_5026968571" description="RHS repeat protein" evidence="2">
    <location>
        <begin position="35"/>
        <end position="1636"/>
    </location>
</feature>
<dbReference type="PANTHER" id="PTHR32305:SF15">
    <property type="entry name" value="PROTEIN RHSA-RELATED"/>
    <property type="match status" value="1"/>
</dbReference>
<dbReference type="Proteomes" id="UP000481037">
    <property type="component" value="Unassembled WGS sequence"/>
</dbReference>
<dbReference type="InterPro" id="IPR022385">
    <property type="entry name" value="Rhs_assc_core"/>
</dbReference>
<evidence type="ECO:0000259" key="4">
    <source>
        <dbReference type="Pfam" id="PF25023"/>
    </source>
</evidence>
<feature type="domain" description="Teneurin-like YD-shell" evidence="4">
    <location>
        <begin position="1130"/>
        <end position="1305"/>
    </location>
</feature>
<feature type="signal peptide" evidence="2">
    <location>
        <begin position="1"/>
        <end position="34"/>
    </location>
</feature>
<protein>
    <recommendedName>
        <fullName evidence="7">RHS repeat protein</fullName>
    </recommendedName>
</protein>
<proteinExistence type="predicted"/>
<sequence length="1636" mass="178149">MTMNTILPSGPWWPALSRLLAAAALVAVAGGVLACPETPGPTCNAGAAPASQPLGVSANIGVGNPINVINGNKYQREEDMAALPGVMGLELVRHYNSGHSSPGTWTGRIGRGWRLSYETRLVASPRAIEVLQADGASVVFVRDALKPSLATTDNPARGAISVRRGGRGDEYLWRWTDGRELSFNHLGQLVQIKAATGEITSLLYDPRGPLMRVTDPQGRSLHLHYLDRASAARDDRYRGVQSIDTPVGRFTYEYGSAPPKGSVLGARDVLANLVRVRYPAAGQGRQYHYEDPLHPTLLTGISIEDGPTTSRYATFGYNAAGKGILSVHAAGADKVMLTYDRPGLTTITNGQGQTTTYRYAGAAGDFRLTEVRGAGCSLCGTPNQRYRYDQLGRLVETMQLDANGVPVEGSLSELDEQGRTMRRSRVVYRNGKAGPPQLQVRYAYAGSATVPSLIARPSVAAGKEVVTRVVFDREQRPVSTTDAGFIPAYDGKALLAISRTTSYRYNTRGQLVQIDGPLPNAPGPASPGNSDITQAEYDPVTGLLVRSVAVGDVVTQVLERDAALRPLRVRTEDGDTAQTIVVQRNWRGQPEQVALEAARMPSAGGGTPVLRRVWRYRYDSEGRLTQVTAPGNLSTAFRYDVNGHLLERILADGSRLPADAAASPQPASGHPSYTAQGQLARLTNGLGIDTEFQYDDNGWVALSVAAARTPEAASTRFDYDRQGHLTRYVDPNGVATRRIYDDFGAKIMEANPDRGVTLFRYDAAGRLVARLDPQGGVMRYTYDASGRLTAAGTEQMPTLVQYRYRGRRLAEVITTADGQLTHVTERIRYESNALGQPTSEWRWLAPDPVSGVGVPAAGLSFLTRTEYDDAGRMTSQTLPDGHRLHYRYTPAGQSGAGMLTAMWFDDQLLVSEIAQSQHGGVTGYVMGNGIRQRIVLDQAQRVTGLRATAGRPAAASPASTVYQQENHYDAGGRLLGIDRSVAGSVPRAAYYAYDHLDRLLSVTQADGASVQWRYDRGGNRTEQVTTPAAGTASTQAYRYVRGTNRLNAIDGNAAAEADTASRGPFDGAAEPGRLQQAAWLYHGAGIPLAQMMLVRADAGTTALRAGARRIEYGSGGRPLVVYDGAQWVARYRYNSQGERIARTVWQEGRSRTTYSLFREQRLAAETDEQGRVTAHYIYLGGKAIAKVEMAPVSGRWRRAWRSLVTLGGLRADPAGEATPHIYAIHSDHLGVPQLVTDDRQQVVWQADTTPYGLAQVRYAAMHDNGKPFELTLRLPGQVYDSATGLHYNYARDYDPQTGRYTTPDPMGLDGGANPYAYADSNPLSNVDPLGLYQIDVHYYTTFFLAVAAGVDKDVARRIALATQYIDDNEVTRPMKPINTPWDYVDSVFVNKPALLRYHFVMAGYEPDRTTLEAAAHLLTGHDLQSYIDRRILNPSSPQLTRLLNASQFAKTDPNANCNSSIQLFGEYLHTFEDSFAHRDQENEAYDATQLMLGIGHGAGGENPDYTYNHFSGSLLGFGWWNNNAARTLEMEKEVFQKIKAYSNPQNQQYSWSALAYTLTTFNEFQAHDSSANFDDKIAILNKGLKTLGYAGIDLAEGGAHGYKAEDGAANRGQALNNLKPADYIGTILPQGAAPLP</sequence>
<organism evidence="5 6">
    <name type="scientific">Duganella alba</name>
    <dbReference type="NCBI Taxonomy" id="2666081"/>
    <lineage>
        <taxon>Bacteria</taxon>
        <taxon>Pseudomonadati</taxon>
        <taxon>Pseudomonadota</taxon>
        <taxon>Betaproteobacteria</taxon>
        <taxon>Burkholderiales</taxon>
        <taxon>Oxalobacteraceae</taxon>
        <taxon>Telluria group</taxon>
        <taxon>Duganella</taxon>
    </lineage>
</organism>